<proteinExistence type="predicted"/>
<organism evidence="1 2">
    <name type="scientific">Porphyromonas gingivalis</name>
    <name type="common">Bacteroides gingivalis</name>
    <dbReference type="NCBI Taxonomy" id="837"/>
    <lineage>
        <taxon>Bacteria</taxon>
        <taxon>Pseudomonadati</taxon>
        <taxon>Bacteroidota</taxon>
        <taxon>Bacteroidia</taxon>
        <taxon>Bacteroidales</taxon>
        <taxon>Porphyromonadaceae</taxon>
        <taxon>Porphyromonas</taxon>
    </lineage>
</organism>
<dbReference type="EMBL" id="CP116613">
    <property type="protein sequence ID" value="WCF98600.1"/>
    <property type="molecule type" value="Genomic_DNA"/>
</dbReference>
<evidence type="ECO:0000313" key="2">
    <source>
        <dbReference type="Proteomes" id="UP001179540"/>
    </source>
</evidence>
<dbReference type="AlphaFoldDB" id="A0AAE9XEF2"/>
<reference evidence="1" key="1">
    <citation type="submission" date="2023-01" db="EMBL/GenBank/DDBJ databases">
        <title>Phages are important unrecognized players in the ecology of the oral pathogen Porphyromonas gingivalis.</title>
        <authorList>
            <person name="Matrishin C.B."/>
            <person name="Kauffman K.M."/>
        </authorList>
    </citation>
    <scope>NUCLEOTIDE SEQUENCE</scope>
    <source>
        <strain evidence="1">HG1691old</strain>
    </source>
</reference>
<dbReference type="Pfam" id="PF07877">
    <property type="entry name" value="DUF1661"/>
    <property type="match status" value="1"/>
</dbReference>
<name>A0AAE9XEF2_PORGN</name>
<evidence type="ECO:0000313" key="1">
    <source>
        <dbReference type="EMBL" id="WCF98600.1"/>
    </source>
</evidence>
<dbReference type="Proteomes" id="UP001179540">
    <property type="component" value="Chromosome"/>
</dbReference>
<dbReference type="InterPro" id="IPR012456">
    <property type="entry name" value="DUF1661"/>
</dbReference>
<accession>A0AAE9XEF2</accession>
<sequence length="61" mass="7073">MPEFSCLQFGKTWCVNFFALAREIKKSRTKTKKFRHHLLQKRRAAIRGFSARIGGIAVDGY</sequence>
<protein>
    <submittedName>
        <fullName evidence="1">DUF1661 domain-containing protein</fullName>
    </submittedName>
</protein>
<gene>
    <name evidence="1" type="ORF">NY149_08845</name>
</gene>